<dbReference type="RefSeq" id="XP_007768883.1">
    <property type="nucleotide sequence ID" value="XM_007770693.1"/>
</dbReference>
<dbReference type="Proteomes" id="UP000053558">
    <property type="component" value="Unassembled WGS sequence"/>
</dbReference>
<dbReference type="InterPro" id="IPR055377">
    <property type="entry name" value="GH3_M"/>
</dbReference>
<dbReference type="AlphaFoldDB" id="A0A5M3MSD0"/>
<dbReference type="GeneID" id="19210423"/>
<dbReference type="OrthoDB" id="10004661at2759"/>
<proteinExistence type="predicted"/>
<dbReference type="PANTHER" id="PTHR31901">
    <property type="entry name" value="GH3 DOMAIN-CONTAINING PROTEIN"/>
    <property type="match status" value="1"/>
</dbReference>
<protein>
    <recommendedName>
        <fullName evidence="1">GH3 middle domain-containing protein</fullName>
    </recommendedName>
</protein>
<organism evidence="2 3">
    <name type="scientific">Coniophora puteana (strain RWD-64-598)</name>
    <name type="common">Brown rot fungus</name>
    <dbReference type="NCBI Taxonomy" id="741705"/>
    <lineage>
        <taxon>Eukaryota</taxon>
        <taxon>Fungi</taxon>
        <taxon>Dikarya</taxon>
        <taxon>Basidiomycota</taxon>
        <taxon>Agaricomycotina</taxon>
        <taxon>Agaricomycetes</taxon>
        <taxon>Agaricomycetidae</taxon>
        <taxon>Boletales</taxon>
        <taxon>Coniophorineae</taxon>
        <taxon>Coniophoraceae</taxon>
        <taxon>Coniophora</taxon>
    </lineage>
</organism>
<accession>A0A5M3MSD0</accession>
<dbReference type="PANTHER" id="PTHR31901:SF9">
    <property type="entry name" value="GH3 DOMAIN-CONTAINING PROTEIN"/>
    <property type="match status" value="1"/>
</dbReference>
<dbReference type="GO" id="GO:0005737">
    <property type="term" value="C:cytoplasm"/>
    <property type="evidence" value="ECO:0007669"/>
    <property type="project" value="TreeGrafter"/>
</dbReference>
<name>A0A5M3MSD0_CONPW</name>
<sequence>MSSTTSGKGPKPVPKYLHQLRPVLNQPPSKQGAHGWGSRTDGLACRPIYCGYQRFVEIRGEEPGKPGGADAITRVPCGAVSAVAARARSGFYDFEKDNERLAEPISGITAPWGAALIANYRSMLLAHAVFALAEESVDTLVMTWSTTFVDFVRWIDEEWGTLVDAISSGVLPQFPETGSVYVQIATTFTANQSRADALRKIGPPSQTAVGWALKVWPKLELLTAVCTGTFSRVYSEVRGYIGPDTPVRCPIYGCTEGSVGLAYHDSLPDIVKMLTDNYIEMLEVLPGNEDGDIKPLWQVETDKTYEPVLTTQDGLWRYRTMDAIRVVGFSPKDGIPLIEYKERRNQSMWVAQALVSQADILASIDGISAFDNVEFTTWWDDRSHPPTVGFFIESTPNTRALTSSARDEILKGLIEANINFSSGAERGLPVRPTIRLLAPGSFSDFRSWKGTVNGVGSSQIKLPIITLDTKAQEFLLSKVVAEI</sequence>
<evidence type="ECO:0000313" key="3">
    <source>
        <dbReference type="Proteomes" id="UP000053558"/>
    </source>
</evidence>
<dbReference type="KEGG" id="cput:CONPUDRAFT_82446"/>
<gene>
    <name evidence="2" type="ORF">CONPUDRAFT_82446</name>
</gene>
<dbReference type="Pfam" id="PF23571">
    <property type="entry name" value="GH3_M"/>
    <property type="match status" value="1"/>
</dbReference>
<keyword evidence="3" id="KW-1185">Reference proteome</keyword>
<feature type="domain" description="GH3 middle" evidence="1">
    <location>
        <begin position="275"/>
        <end position="331"/>
    </location>
</feature>
<dbReference type="InterPro" id="IPR004993">
    <property type="entry name" value="GH3"/>
</dbReference>
<reference evidence="3" key="1">
    <citation type="journal article" date="2012" name="Science">
        <title>The Paleozoic origin of enzymatic lignin decomposition reconstructed from 31 fungal genomes.</title>
        <authorList>
            <person name="Floudas D."/>
            <person name="Binder M."/>
            <person name="Riley R."/>
            <person name="Barry K."/>
            <person name="Blanchette R.A."/>
            <person name="Henrissat B."/>
            <person name="Martinez A.T."/>
            <person name="Otillar R."/>
            <person name="Spatafora J.W."/>
            <person name="Yadav J.S."/>
            <person name="Aerts A."/>
            <person name="Benoit I."/>
            <person name="Boyd A."/>
            <person name="Carlson A."/>
            <person name="Copeland A."/>
            <person name="Coutinho P.M."/>
            <person name="de Vries R.P."/>
            <person name="Ferreira P."/>
            <person name="Findley K."/>
            <person name="Foster B."/>
            <person name="Gaskell J."/>
            <person name="Glotzer D."/>
            <person name="Gorecki P."/>
            <person name="Heitman J."/>
            <person name="Hesse C."/>
            <person name="Hori C."/>
            <person name="Igarashi K."/>
            <person name="Jurgens J.A."/>
            <person name="Kallen N."/>
            <person name="Kersten P."/>
            <person name="Kohler A."/>
            <person name="Kuees U."/>
            <person name="Kumar T.K.A."/>
            <person name="Kuo A."/>
            <person name="LaButti K."/>
            <person name="Larrondo L.F."/>
            <person name="Lindquist E."/>
            <person name="Ling A."/>
            <person name="Lombard V."/>
            <person name="Lucas S."/>
            <person name="Lundell T."/>
            <person name="Martin R."/>
            <person name="McLaughlin D.J."/>
            <person name="Morgenstern I."/>
            <person name="Morin E."/>
            <person name="Murat C."/>
            <person name="Nagy L.G."/>
            <person name="Nolan M."/>
            <person name="Ohm R.A."/>
            <person name="Patyshakuliyeva A."/>
            <person name="Rokas A."/>
            <person name="Ruiz-Duenas F.J."/>
            <person name="Sabat G."/>
            <person name="Salamov A."/>
            <person name="Samejima M."/>
            <person name="Schmutz J."/>
            <person name="Slot J.C."/>
            <person name="St John F."/>
            <person name="Stenlid J."/>
            <person name="Sun H."/>
            <person name="Sun S."/>
            <person name="Syed K."/>
            <person name="Tsang A."/>
            <person name="Wiebenga A."/>
            <person name="Young D."/>
            <person name="Pisabarro A."/>
            <person name="Eastwood D.C."/>
            <person name="Martin F."/>
            <person name="Cullen D."/>
            <person name="Grigoriev I.V."/>
            <person name="Hibbett D.S."/>
        </authorList>
    </citation>
    <scope>NUCLEOTIDE SEQUENCE [LARGE SCALE GENOMIC DNA]</scope>
    <source>
        <strain evidence="3">RWD-64-598 SS2</strain>
    </source>
</reference>
<evidence type="ECO:0000259" key="1">
    <source>
        <dbReference type="Pfam" id="PF23571"/>
    </source>
</evidence>
<dbReference type="Pfam" id="PF03321">
    <property type="entry name" value="GH3"/>
    <property type="match status" value="1"/>
</dbReference>
<evidence type="ECO:0000313" key="2">
    <source>
        <dbReference type="EMBL" id="EIW81575.1"/>
    </source>
</evidence>
<dbReference type="EMBL" id="JH711578">
    <property type="protein sequence ID" value="EIW81575.1"/>
    <property type="molecule type" value="Genomic_DNA"/>
</dbReference>
<dbReference type="GO" id="GO:0016881">
    <property type="term" value="F:acid-amino acid ligase activity"/>
    <property type="evidence" value="ECO:0007669"/>
    <property type="project" value="TreeGrafter"/>
</dbReference>
<comment type="caution">
    <text evidence="2">The sequence shown here is derived from an EMBL/GenBank/DDBJ whole genome shotgun (WGS) entry which is preliminary data.</text>
</comment>